<sequence length="86" mass="9755">MCLMKDRVEEASHAEKSKPSVQFFRTPPPLYELALASSFVLFFSSNLSRLSLSLSQTIYSVRTSSPFSPKVLSLLFFFFSQIIPLD</sequence>
<dbReference type="AlphaFoldDB" id="A0A823A084"/>
<evidence type="ECO:0000313" key="1">
    <source>
        <dbReference type="EMBL" id="DAD47588.1"/>
    </source>
</evidence>
<keyword evidence="2" id="KW-1185">Reference proteome</keyword>
<evidence type="ECO:0000313" key="2">
    <source>
        <dbReference type="Proteomes" id="UP000607653"/>
    </source>
</evidence>
<reference evidence="1 2" key="1">
    <citation type="journal article" date="2020" name="Mol. Biol. Evol.">
        <title>Distinct Expression and Methylation Patterns for Genes with Different Fates following a Single Whole-Genome Duplication in Flowering Plants.</title>
        <authorList>
            <person name="Shi T."/>
            <person name="Rahmani R.S."/>
            <person name="Gugger P.F."/>
            <person name="Wang M."/>
            <person name="Li H."/>
            <person name="Zhang Y."/>
            <person name="Li Z."/>
            <person name="Wang Q."/>
            <person name="Van de Peer Y."/>
            <person name="Marchal K."/>
            <person name="Chen J."/>
        </authorList>
    </citation>
    <scope>NUCLEOTIDE SEQUENCE [LARGE SCALE GENOMIC DNA]</scope>
    <source>
        <tissue evidence="1">Leaf</tissue>
    </source>
</reference>
<dbReference type="EMBL" id="DUZY01000008">
    <property type="protein sequence ID" value="DAD47588.1"/>
    <property type="molecule type" value="Genomic_DNA"/>
</dbReference>
<organism evidence="1 2">
    <name type="scientific">Nelumbo nucifera</name>
    <name type="common">Sacred lotus</name>
    <dbReference type="NCBI Taxonomy" id="4432"/>
    <lineage>
        <taxon>Eukaryota</taxon>
        <taxon>Viridiplantae</taxon>
        <taxon>Streptophyta</taxon>
        <taxon>Embryophyta</taxon>
        <taxon>Tracheophyta</taxon>
        <taxon>Spermatophyta</taxon>
        <taxon>Magnoliopsida</taxon>
        <taxon>Proteales</taxon>
        <taxon>Nelumbonaceae</taxon>
        <taxon>Nelumbo</taxon>
    </lineage>
</organism>
<dbReference type="Proteomes" id="UP000607653">
    <property type="component" value="Unassembled WGS sequence"/>
</dbReference>
<accession>A0A823A084</accession>
<proteinExistence type="predicted"/>
<comment type="caution">
    <text evidence="1">The sequence shown here is derived from an EMBL/GenBank/DDBJ whole genome shotgun (WGS) entry which is preliminary data.</text>
</comment>
<gene>
    <name evidence="1" type="ORF">HUJ06_017525</name>
</gene>
<name>A0A823A084_NELNU</name>
<protein>
    <submittedName>
        <fullName evidence="1">Uncharacterized protein</fullName>
    </submittedName>
</protein>